<protein>
    <submittedName>
        <fullName evidence="1">Uncharacterized protein</fullName>
    </submittedName>
</protein>
<dbReference type="AlphaFoldDB" id="A0A9N9SQU2"/>
<keyword evidence="2" id="KW-1185">Reference proteome</keyword>
<accession>A0A9N9SQU2</accession>
<dbReference type="OrthoDB" id="6749941at2759"/>
<name>A0A9N9SQU2_DIABA</name>
<proteinExistence type="predicted"/>
<reference evidence="1" key="1">
    <citation type="submission" date="2022-01" db="EMBL/GenBank/DDBJ databases">
        <authorList>
            <person name="King R."/>
        </authorList>
    </citation>
    <scope>NUCLEOTIDE SEQUENCE</scope>
</reference>
<organism evidence="1 2">
    <name type="scientific">Diabrotica balteata</name>
    <name type="common">Banded cucumber beetle</name>
    <dbReference type="NCBI Taxonomy" id="107213"/>
    <lineage>
        <taxon>Eukaryota</taxon>
        <taxon>Metazoa</taxon>
        <taxon>Ecdysozoa</taxon>
        <taxon>Arthropoda</taxon>
        <taxon>Hexapoda</taxon>
        <taxon>Insecta</taxon>
        <taxon>Pterygota</taxon>
        <taxon>Neoptera</taxon>
        <taxon>Endopterygota</taxon>
        <taxon>Coleoptera</taxon>
        <taxon>Polyphaga</taxon>
        <taxon>Cucujiformia</taxon>
        <taxon>Chrysomeloidea</taxon>
        <taxon>Chrysomelidae</taxon>
        <taxon>Galerucinae</taxon>
        <taxon>Diabroticina</taxon>
        <taxon>Diabroticites</taxon>
        <taxon>Diabrotica</taxon>
    </lineage>
</organism>
<evidence type="ECO:0000313" key="2">
    <source>
        <dbReference type="Proteomes" id="UP001153709"/>
    </source>
</evidence>
<sequence>MQCSHYLLTPVLQSGNDQQNRYNNSAHVRNVAKWIFGTWKIWFPCLQ</sequence>
<evidence type="ECO:0000313" key="1">
    <source>
        <dbReference type="EMBL" id="CAG9829798.1"/>
    </source>
</evidence>
<gene>
    <name evidence="1" type="ORF">DIABBA_LOCUS3563</name>
</gene>
<dbReference type="Proteomes" id="UP001153709">
    <property type="component" value="Chromosome 2"/>
</dbReference>
<dbReference type="EMBL" id="OU898277">
    <property type="protein sequence ID" value="CAG9829798.1"/>
    <property type="molecule type" value="Genomic_DNA"/>
</dbReference>